<dbReference type="Pfam" id="PF00149">
    <property type="entry name" value="Metallophos"/>
    <property type="match status" value="1"/>
</dbReference>
<dbReference type="InterPro" id="IPR029052">
    <property type="entry name" value="Metallo-depent_PP-like"/>
</dbReference>
<feature type="domain" description="Calcineurin-like phosphoesterase" evidence="3">
    <location>
        <begin position="3"/>
        <end position="240"/>
    </location>
</feature>
<comment type="caution">
    <text evidence="5">The sequence shown here is derived from an EMBL/GenBank/DDBJ whole genome shotgun (WGS) entry which is preliminary data.</text>
</comment>
<dbReference type="Gene3D" id="3.90.780.10">
    <property type="entry name" value="5'-Nucleotidase, C-terminal domain"/>
    <property type="match status" value="1"/>
</dbReference>
<evidence type="ECO:0000256" key="1">
    <source>
        <dbReference type="ARBA" id="ARBA00022729"/>
    </source>
</evidence>
<dbReference type="PRINTS" id="PR01607">
    <property type="entry name" value="APYRASEFAMLY"/>
</dbReference>
<dbReference type="SUPFAM" id="SSF55816">
    <property type="entry name" value="5'-nucleotidase (syn. UDP-sugar hydrolase), C-terminal domain"/>
    <property type="match status" value="1"/>
</dbReference>
<sequence length="596" mass="63773">MGLRVLATTDIHMQLLGFNYVLDRPSASPGLAGLATLIGNARKEAAAAQMACILIDNGDLLQGSELDTALTEHPVSASHPIVACLSHLGYDTIGLGNHDLDHGLDYLGAVAATLPMPVVATNLSIRNGGAIRSRALLEVPRLGSAKDTARAPRIGILSVLPEATAIWNQEHLRGKATVLPAKESLEREIAALRTDGADIVVLLAHMGIEGPESAESYTDDARSLLSVPGIDAVISGHTHRRLPGDDHTGYRDVDTVRGMLGTRPAVMPGFNASDLAVIDLSLSWQRDGGWRVTEHETALRRNWNNTLPDPAILRFCETAHLQTRAALAQPCGHNGQTIHNFFSLAVPTTTCALVACAKHRLISRGLEGRPEAALPLLATAAAHTAGGRGGPGHFLHLPPGPIFRRHLAALSPYANVICALAVSGADLRHWLENSASVFQQLQPGDNDQPLLQPQRPAFDFDTIFGIDYTIDPTQRRGQRIGSIRYKGVPVADRDKFILATNVFRAAGGGGGWRYAEGDVVLRSNTGLETALTGLLAGNGFPFALSAKPWRFSCAQTVKAVIRSAPDSLKYLREINHLSPQPLGTDAEGFTRIRLTL</sequence>
<accession>A0ABV3RH82</accession>
<evidence type="ECO:0000256" key="2">
    <source>
        <dbReference type="RuleBase" id="RU362119"/>
    </source>
</evidence>
<reference evidence="5 6" key="1">
    <citation type="submission" date="2024-07" db="EMBL/GenBank/DDBJ databases">
        <title>Marimonas sp.nov., isolated from tidal-flat sediment.</title>
        <authorList>
            <person name="Jayan J.N."/>
            <person name="Lee S.S."/>
        </authorList>
    </citation>
    <scope>NUCLEOTIDE SEQUENCE [LARGE SCALE GENOMIC DNA]</scope>
    <source>
        <strain evidence="5 6">MJW-29</strain>
    </source>
</reference>
<dbReference type="Gene3D" id="3.60.21.10">
    <property type="match status" value="1"/>
</dbReference>
<keyword evidence="1" id="KW-0732">Signal</keyword>
<dbReference type="InterPro" id="IPR004843">
    <property type="entry name" value="Calcineurin-like_PHP"/>
</dbReference>
<organism evidence="5 6">
    <name type="scientific">Sulfitobacter sediminis</name>
    <dbReference type="NCBI Taxonomy" id="3234186"/>
    <lineage>
        <taxon>Bacteria</taxon>
        <taxon>Pseudomonadati</taxon>
        <taxon>Pseudomonadota</taxon>
        <taxon>Alphaproteobacteria</taxon>
        <taxon>Rhodobacterales</taxon>
        <taxon>Roseobacteraceae</taxon>
        <taxon>Sulfitobacter</taxon>
    </lineage>
</organism>
<gene>
    <name evidence="5" type="ORF">AB2B41_01805</name>
</gene>
<dbReference type="Pfam" id="PF02872">
    <property type="entry name" value="5_nucleotid_C"/>
    <property type="match status" value="1"/>
</dbReference>
<keyword evidence="2" id="KW-0547">Nucleotide-binding</keyword>
<name>A0ABV3RH82_9RHOB</name>
<evidence type="ECO:0000313" key="5">
    <source>
        <dbReference type="EMBL" id="MEW9918323.1"/>
    </source>
</evidence>
<proteinExistence type="inferred from homology"/>
<dbReference type="RefSeq" id="WP_367876025.1">
    <property type="nucleotide sequence ID" value="NZ_JBFNXX010000001.1"/>
</dbReference>
<keyword evidence="6" id="KW-1185">Reference proteome</keyword>
<dbReference type="SUPFAM" id="SSF56300">
    <property type="entry name" value="Metallo-dependent phosphatases"/>
    <property type="match status" value="1"/>
</dbReference>
<evidence type="ECO:0000259" key="3">
    <source>
        <dbReference type="Pfam" id="PF00149"/>
    </source>
</evidence>
<dbReference type="InterPro" id="IPR036907">
    <property type="entry name" value="5'-Nucleotdase_C_sf"/>
</dbReference>
<dbReference type="PANTHER" id="PTHR11575:SF6">
    <property type="entry name" value="2',3'-CYCLIC-NUCLEOTIDE 2'-PHOSPHODIESTERASE_3'-NUCLEOTIDASE"/>
    <property type="match status" value="1"/>
</dbReference>
<dbReference type="InterPro" id="IPR006179">
    <property type="entry name" value="5_nucleotidase/apyrase"/>
</dbReference>
<dbReference type="Proteomes" id="UP001556098">
    <property type="component" value="Unassembled WGS sequence"/>
</dbReference>
<evidence type="ECO:0000313" key="6">
    <source>
        <dbReference type="Proteomes" id="UP001556098"/>
    </source>
</evidence>
<keyword evidence="2" id="KW-0378">Hydrolase</keyword>
<protein>
    <submittedName>
        <fullName evidence="5">5'-nucleotidase C-terminal domain-containing protein</fullName>
    </submittedName>
</protein>
<comment type="similarity">
    <text evidence="2">Belongs to the 5'-nucleotidase family.</text>
</comment>
<dbReference type="InterPro" id="IPR008334">
    <property type="entry name" value="5'-Nucleotdase_C"/>
</dbReference>
<feature type="domain" description="5'-Nucleotidase C-terminal" evidence="4">
    <location>
        <begin position="333"/>
        <end position="510"/>
    </location>
</feature>
<evidence type="ECO:0000259" key="4">
    <source>
        <dbReference type="Pfam" id="PF02872"/>
    </source>
</evidence>
<dbReference type="EMBL" id="JBFNXX010000001">
    <property type="protein sequence ID" value="MEW9918323.1"/>
    <property type="molecule type" value="Genomic_DNA"/>
</dbReference>
<dbReference type="PANTHER" id="PTHR11575">
    <property type="entry name" value="5'-NUCLEOTIDASE-RELATED"/>
    <property type="match status" value="1"/>
</dbReference>